<keyword evidence="1" id="KW-0805">Transcription regulation</keyword>
<dbReference type="CDD" id="cd07377">
    <property type="entry name" value="WHTH_GntR"/>
    <property type="match status" value="1"/>
</dbReference>
<feature type="domain" description="HTH gntR-type" evidence="4">
    <location>
        <begin position="7"/>
        <end position="75"/>
    </location>
</feature>
<dbReference type="Pfam" id="PF07702">
    <property type="entry name" value="UTRA"/>
    <property type="match status" value="1"/>
</dbReference>
<sequence>MTGQAAVSFHQRIYGDIERRVLNGELRPGDRIPSEHELMAVYGCSRMTVSKALTALAAAGMIERRRRAGSFVARPRIERTVMEIQDFAVEAARAGQSYAYRLLARRIERLAEAEGSAFPVPAGTEVLRLDGLHQIDGVVMALERRSVMLDAVPHARETDFTTTAPGRWLLQQVPWSDAVHVISADLADAATARLLGVDKGSALLVLDRETRQTALTITQVRLIHPAALYRFVGHFNPGNG</sequence>
<protein>
    <submittedName>
        <fullName evidence="5">Histidine utilization repressor</fullName>
    </submittedName>
</protein>
<evidence type="ECO:0000256" key="1">
    <source>
        <dbReference type="ARBA" id="ARBA00023015"/>
    </source>
</evidence>
<dbReference type="InterPro" id="IPR011663">
    <property type="entry name" value="UTRA"/>
</dbReference>
<dbReference type="InterPro" id="IPR036388">
    <property type="entry name" value="WH-like_DNA-bd_sf"/>
</dbReference>
<evidence type="ECO:0000259" key="4">
    <source>
        <dbReference type="PROSITE" id="PS50949"/>
    </source>
</evidence>
<dbReference type="InterPro" id="IPR050679">
    <property type="entry name" value="Bact_HTH_transcr_reg"/>
</dbReference>
<gene>
    <name evidence="5" type="ORF">GCM10011505_47890</name>
</gene>
<comment type="caution">
    <text evidence="5">The sequence shown here is derived from an EMBL/GenBank/DDBJ whole genome shotgun (WGS) entry which is preliminary data.</text>
</comment>
<dbReference type="SMART" id="SM00345">
    <property type="entry name" value="HTH_GNTR"/>
    <property type="match status" value="1"/>
</dbReference>
<reference evidence="6" key="1">
    <citation type="journal article" date="2019" name="Int. J. Syst. Evol. Microbiol.">
        <title>The Global Catalogue of Microorganisms (GCM) 10K type strain sequencing project: providing services to taxonomists for standard genome sequencing and annotation.</title>
        <authorList>
            <consortium name="The Broad Institute Genomics Platform"/>
            <consortium name="The Broad Institute Genome Sequencing Center for Infectious Disease"/>
            <person name="Wu L."/>
            <person name="Ma J."/>
        </authorList>
    </citation>
    <scope>NUCLEOTIDE SEQUENCE [LARGE SCALE GENOMIC DNA]</scope>
    <source>
        <strain evidence="6">CGMCC 1.10188</strain>
    </source>
</reference>
<dbReference type="PANTHER" id="PTHR44846:SF16">
    <property type="entry name" value="TRANSCRIPTIONAL REGULATOR PHNF-RELATED"/>
    <property type="match status" value="1"/>
</dbReference>
<organism evidence="5 6">
    <name type="scientific">Tistrella bauzanensis</name>
    <dbReference type="NCBI Taxonomy" id="657419"/>
    <lineage>
        <taxon>Bacteria</taxon>
        <taxon>Pseudomonadati</taxon>
        <taxon>Pseudomonadota</taxon>
        <taxon>Alphaproteobacteria</taxon>
        <taxon>Geminicoccales</taxon>
        <taxon>Geminicoccaceae</taxon>
        <taxon>Tistrella</taxon>
    </lineage>
</organism>
<proteinExistence type="predicted"/>
<keyword evidence="2" id="KW-0238">DNA-binding</keyword>
<dbReference type="SMART" id="SM00866">
    <property type="entry name" value="UTRA"/>
    <property type="match status" value="1"/>
</dbReference>
<keyword evidence="3" id="KW-0804">Transcription</keyword>
<dbReference type="SUPFAM" id="SSF46785">
    <property type="entry name" value="Winged helix' DNA-binding domain"/>
    <property type="match status" value="1"/>
</dbReference>
<dbReference type="InterPro" id="IPR028978">
    <property type="entry name" value="Chorismate_lyase_/UTRA_dom_sf"/>
</dbReference>
<dbReference type="SUPFAM" id="SSF64288">
    <property type="entry name" value="Chorismate lyase-like"/>
    <property type="match status" value="1"/>
</dbReference>
<dbReference type="RefSeq" id="WP_229708640.1">
    <property type="nucleotide sequence ID" value="NZ_BMDZ01000105.1"/>
</dbReference>
<dbReference type="Gene3D" id="3.40.1410.10">
    <property type="entry name" value="Chorismate lyase-like"/>
    <property type="match status" value="1"/>
</dbReference>
<dbReference type="EMBL" id="BMDZ01000105">
    <property type="protein sequence ID" value="GGB61662.1"/>
    <property type="molecule type" value="Genomic_DNA"/>
</dbReference>
<dbReference type="PROSITE" id="PS50949">
    <property type="entry name" value="HTH_GNTR"/>
    <property type="match status" value="1"/>
</dbReference>
<dbReference type="PANTHER" id="PTHR44846">
    <property type="entry name" value="MANNOSYL-D-GLYCERATE TRANSPORT/METABOLISM SYSTEM REPRESSOR MNGR-RELATED"/>
    <property type="match status" value="1"/>
</dbReference>
<dbReference type="Proteomes" id="UP000603352">
    <property type="component" value="Unassembled WGS sequence"/>
</dbReference>
<evidence type="ECO:0000256" key="2">
    <source>
        <dbReference type="ARBA" id="ARBA00023125"/>
    </source>
</evidence>
<dbReference type="Pfam" id="PF00392">
    <property type="entry name" value="GntR"/>
    <property type="match status" value="1"/>
</dbReference>
<dbReference type="InterPro" id="IPR000524">
    <property type="entry name" value="Tscrpt_reg_HTH_GntR"/>
</dbReference>
<dbReference type="PRINTS" id="PR00035">
    <property type="entry name" value="HTHGNTR"/>
</dbReference>
<accession>A0ABQ1J952</accession>
<keyword evidence="6" id="KW-1185">Reference proteome</keyword>
<dbReference type="Gene3D" id="1.10.10.10">
    <property type="entry name" value="Winged helix-like DNA-binding domain superfamily/Winged helix DNA-binding domain"/>
    <property type="match status" value="1"/>
</dbReference>
<name>A0ABQ1J952_9PROT</name>
<evidence type="ECO:0000256" key="3">
    <source>
        <dbReference type="ARBA" id="ARBA00023163"/>
    </source>
</evidence>
<evidence type="ECO:0000313" key="5">
    <source>
        <dbReference type="EMBL" id="GGB61662.1"/>
    </source>
</evidence>
<evidence type="ECO:0000313" key="6">
    <source>
        <dbReference type="Proteomes" id="UP000603352"/>
    </source>
</evidence>
<dbReference type="InterPro" id="IPR036390">
    <property type="entry name" value="WH_DNA-bd_sf"/>
</dbReference>